<feature type="domain" description="UspA" evidence="2">
    <location>
        <begin position="9"/>
        <end position="145"/>
    </location>
</feature>
<organism evidence="3 4">
    <name type="scientific">Candidatus Nitrospira kreftii</name>
    <dbReference type="NCBI Taxonomy" id="2652173"/>
    <lineage>
        <taxon>Bacteria</taxon>
        <taxon>Pseudomonadati</taxon>
        <taxon>Nitrospirota</taxon>
        <taxon>Nitrospiria</taxon>
        <taxon>Nitrospirales</taxon>
        <taxon>Nitrospiraceae</taxon>
        <taxon>Nitrospira</taxon>
    </lineage>
</organism>
<evidence type="ECO:0000256" key="1">
    <source>
        <dbReference type="ARBA" id="ARBA00008791"/>
    </source>
</evidence>
<dbReference type="Pfam" id="PF00582">
    <property type="entry name" value="Usp"/>
    <property type="match status" value="2"/>
</dbReference>
<dbReference type="EMBL" id="CP047423">
    <property type="protein sequence ID" value="QPD02565.1"/>
    <property type="molecule type" value="Genomic_DNA"/>
</dbReference>
<dbReference type="KEGG" id="nkf:Nkreftii_000339"/>
<dbReference type="InterPro" id="IPR006016">
    <property type="entry name" value="UspA"/>
</dbReference>
<dbReference type="InterPro" id="IPR006015">
    <property type="entry name" value="Universal_stress_UspA"/>
</dbReference>
<dbReference type="Gene3D" id="3.40.50.620">
    <property type="entry name" value="HUPs"/>
    <property type="match status" value="2"/>
</dbReference>
<comment type="similarity">
    <text evidence="1">Belongs to the universal stress protein A family.</text>
</comment>
<dbReference type="CDD" id="cd00293">
    <property type="entry name" value="USP-like"/>
    <property type="match status" value="2"/>
</dbReference>
<evidence type="ECO:0000313" key="4">
    <source>
        <dbReference type="Proteomes" id="UP000593737"/>
    </source>
</evidence>
<name>A0A7S8IY45_9BACT</name>
<evidence type="ECO:0000259" key="2">
    <source>
        <dbReference type="Pfam" id="PF00582"/>
    </source>
</evidence>
<proteinExistence type="inferred from homology"/>
<dbReference type="PRINTS" id="PR01438">
    <property type="entry name" value="UNVRSLSTRESS"/>
</dbReference>
<dbReference type="SUPFAM" id="SSF52402">
    <property type="entry name" value="Adenine nucleotide alpha hydrolases-like"/>
    <property type="match status" value="2"/>
</dbReference>
<dbReference type="Proteomes" id="UP000593737">
    <property type="component" value="Chromosome"/>
</dbReference>
<dbReference type="PANTHER" id="PTHR46268:SF6">
    <property type="entry name" value="UNIVERSAL STRESS PROTEIN UP12"/>
    <property type="match status" value="1"/>
</dbReference>
<sequence>MTLSESAPRLLLATDGSQGSRVAEDYAFALARAWGASLSVMNVLESPPGFDPENSVNQLYLTELMKQATSALVTLKAQAVDRGISVHTRIATGIPSEEVLSVATEEDPDLIIVGTRGKTGLAHVLLGSTAERIIRGAPCPVLAVRGEGQGRELVEQGRRNPADLDRILVPVDFSDCSLDALEYGALVAQRSKASVTILHVLEPVSYGLDFTLPHREKREAIRVAYTKRLLELVSALATAGVPSESLIVGGLPTDSILDAARTQPADLIVMGTHGRRGLSHALFGSIAESVLRKSSCPVLTVRSPKFRPSHRRVVSDRSLSTNV</sequence>
<dbReference type="AlphaFoldDB" id="A0A7S8IY45"/>
<gene>
    <name evidence="3" type="ORF">Nkreftii_000339</name>
</gene>
<protein>
    <recommendedName>
        <fullName evidence="2">UspA domain-containing protein</fullName>
    </recommendedName>
</protein>
<dbReference type="PANTHER" id="PTHR46268">
    <property type="entry name" value="STRESS RESPONSE PROTEIN NHAX"/>
    <property type="match status" value="1"/>
</dbReference>
<reference evidence="3 4" key="1">
    <citation type="journal article" date="2020" name="ISME J.">
        <title>Enrichment and physiological characterization of a novel comammox Nitrospira indicates ammonium inhibition of complete nitrification.</title>
        <authorList>
            <person name="Sakoula D."/>
            <person name="Koch H."/>
            <person name="Frank J."/>
            <person name="Jetten M.S.M."/>
            <person name="van Kessel M.A.H.J."/>
            <person name="Lucker S."/>
        </authorList>
    </citation>
    <scope>NUCLEOTIDE SEQUENCE [LARGE SCALE GENOMIC DNA]</scope>
    <source>
        <strain evidence="3">Comreactor17</strain>
    </source>
</reference>
<evidence type="ECO:0000313" key="3">
    <source>
        <dbReference type="EMBL" id="QPD02565.1"/>
    </source>
</evidence>
<feature type="domain" description="UspA" evidence="2">
    <location>
        <begin position="165"/>
        <end position="302"/>
    </location>
</feature>
<accession>A0A7S8IY45</accession>
<dbReference type="InterPro" id="IPR014729">
    <property type="entry name" value="Rossmann-like_a/b/a_fold"/>
</dbReference>
<dbReference type="GO" id="GO:0005524">
    <property type="term" value="F:ATP binding"/>
    <property type="evidence" value="ECO:0007669"/>
    <property type="project" value="UniProtKB-KW"/>
</dbReference>